<evidence type="ECO:0000256" key="1">
    <source>
        <dbReference type="ARBA" id="ARBA00002582"/>
    </source>
</evidence>
<evidence type="ECO:0000256" key="2">
    <source>
        <dbReference type="ARBA" id="ARBA00004141"/>
    </source>
</evidence>
<organism evidence="10 11">
    <name type="scientific">Lupinus albus</name>
    <name type="common">White lupine</name>
    <name type="synonym">Lupinus termis</name>
    <dbReference type="NCBI Taxonomy" id="3870"/>
    <lineage>
        <taxon>Eukaryota</taxon>
        <taxon>Viridiplantae</taxon>
        <taxon>Streptophyta</taxon>
        <taxon>Embryophyta</taxon>
        <taxon>Tracheophyta</taxon>
        <taxon>Spermatophyta</taxon>
        <taxon>Magnoliopsida</taxon>
        <taxon>eudicotyledons</taxon>
        <taxon>Gunneridae</taxon>
        <taxon>Pentapetalae</taxon>
        <taxon>rosids</taxon>
        <taxon>fabids</taxon>
        <taxon>Fabales</taxon>
        <taxon>Fabaceae</taxon>
        <taxon>Papilionoideae</taxon>
        <taxon>50 kb inversion clade</taxon>
        <taxon>genistoids sensu lato</taxon>
        <taxon>core genistoids</taxon>
        <taxon>Genisteae</taxon>
        <taxon>Lupinus</taxon>
    </lineage>
</organism>
<dbReference type="EMBL" id="WOCE01000023">
    <property type="protein sequence ID" value="KAE9587546.1"/>
    <property type="molecule type" value="Genomic_DNA"/>
</dbReference>
<dbReference type="GO" id="GO:0016020">
    <property type="term" value="C:membrane"/>
    <property type="evidence" value="ECO:0007669"/>
    <property type="project" value="UniProtKB-SubCell"/>
</dbReference>
<evidence type="ECO:0000313" key="11">
    <source>
        <dbReference type="Proteomes" id="UP000447434"/>
    </source>
</evidence>
<comment type="subcellular location">
    <subcellularLocation>
        <location evidence="3">Lipid droplet</location>
    </subcellularLocation>
    <subcellularLocation>
        <location evidence="2">Membrane</location>
        <topology evidence="2">Multi-pass membrane protein</topology>
    </subcellularLocation>
</comment>
<evidence type="ECO:0000256" key="9">
    <source>
        <dbReference type="SAM" id="Phobius"/>
    </source>
</evidence>
<keyword evidence="6 9" id="KW-0812">Transmembrane</keyword>
<dbReference type="PANTHER" id="PTHR33203">
    <property type="entry name" value="OLEOSIN"/>
    <property type="match status" value="1"/>
</dbReference>
<comment type="caution">
    <text evidence="10">The sequence shown here is derived from an EMBL/GenBank/DDBJ whole genome shotgun (WGS) entry which is preliminary data.</text>
</comment>
<name>A0A6A4MX47_LUPAL</name>
<reference evidence="11" key="1">
    <citation type="journal article" date="2020" name="Nat. Commun.">
        <title>Genome sequence of the cluster root forming white lupin.</title>
        <authorList>
            <person name="Hufnagel B."/>
            <person name="Marques A."/>
            <person name="Soriano A."/>
            <person name="Marques L."/>
            <person name="Divol F."/>
            <person name="Doumas P."/>
            <person name="Sallet E."/>
            <person name="Mancinotti D."/>
            <person name="Carrere S."/>
            <person name="Marande W."/>
            <person name="Arribat S."/>
            <person name="Keller J."/>
            <person name="Huneau C."/>
            <person name="Blein T."/>
            <person name="Aime D."/>
            <person name="Laguerre M."/>
            <person name="Taylor J."/>
            <person name="Schubert V."/>
            <person name="Nelson M."/>
            <person name="Geu-Flores F."/>
            <person name="Crespi M."/>
            <person name="Gallardo-Guerrero K."/>
            <person name="Delaux P.-M."/>
            <person name="Salse J."/>
            <person name="Berges H."/>
            <person name="Guyot R."/>
            <person name="Gouzy J."/>
            <person name="Peret B."/>
        </authorList>
    </citation>
    <scope>NUCLEOTIDE SEQUENCE [LARGE SCALE GENOMIC DNA]</scope>
    <source>
        <strain evidence="11">cv. Amiga</strain>
    </source>
</reference>
<feature type="transmembrane region" description="Helical" evidence="9">
    <location>
        <begin position="79"/>
        <end position="97"/>
    </location>
</feature>
<evidence type="ECO:0000256" key="4">
    <source>
        <dbReference type="ARBA" id="ARBA00010858"/>
    </source>
</evidence>
<evidence type="ECO:0000256" key="6">
    <source>
        <dbReference type="ARBA" id="ARBA00022692"/>
    </source>
</evidence>
<evidence type="ECO:0000313" key="10">
    <source>
        <dbReference type="EMBL" id="KAE9587546.1"/>
    </source>
</evidence>
<comment type="similarity">
    <text evidence="4">Belongs to the oleosin family.</text>
</comment>
<dbReference type="GO" id="GO:0009791">
    <property type="term" value="P:post-embryonic development"/>
    <property type="evidence" value="ECO:0007669"/>
    <property type="project" value="UniProtKB-ARBA"/>
</dbReference>
<dbReference type="Pfam" id="PF01277">
    <property type="entry name" value="Oleosin"/>
    <property type="match status" value="1"/>
</dbReference>
<accession>A0A6A4MX47</accession>
<dbReference type="GO" id="GO:0048608">
    <property type="term" value="P:reproductive structure development"/>
    <property type="evidence" value="ECO:0007669"/>
    <property type="project" value="UniProtKB-ARBA"/>
</dbReference>
<evidence type="ECO:0000256" key="7">
    <source>
        <dbReference type="ARBA" id="ARBA00022989"/>
    </source>
</evidence>
<dbReference type="GO" id="GO:0019915">
    <property type="term" value="P:lipid storage"/>
    <property type="evidence" value="ECO:0007669"/>
    <property type="project" value="TreeGrafter"/>
</dbReference>
<gene>
    <name evidence="10" type="ORF">Lalb_Chr23g0274941</name>
</gene>
<dbReference type="PANTHER" id="PTHR33203:SF4">
    <property type="entry name" value="F27J15.22"/>
    <property type="match status" value="1"/>
</dbReference>
<feature type="transmembrane region" description="Helical" evidence="9">
    <location>
        <begin position="103"/>
        <end position="129"/>
    </location>
</feature>
<dbReference type="AlphaFoldDB" id="A0A6A4MX47"/>
<comment type="function">
    <text evidence="1">May have a structural role to stabilize the lipid body during desiccation of the seed by preventing coalescence of the oil. Probably interacts with both lipid and phospholipid moieties of lipid bodies. May also provide recognition signals for specific lipase anchorage in lipolysis during seedling growth.</text>
</comment>
<dbReference type="GO" id="GO:0012511">
    <property type="term" value="C:monolayer-surrounded lipid storage body"/>
    <property type="evidence" value="ECO:0007669"/>
    <property type="project" value="InterPro"/>
</dbReference>
<feature type="transmembrane region" description="Helical" evidence="9">
    <location>
        <begin position="53"/>
        <end position="74"/>
    </location>
</feature>
<evidence type="ECO:0000256" key="8">
    <source>
        <dbReference type="ARBA" id="ARBA00023136"/>
    </source>
</evidence>
<sequence length="163" mass="18465">MPCLIHSLAVFSAMADHFYQFTYHSPITKPTTTSQSSLLRKFQAHVITSPKLFGLYALLITGAISLFLSGLTFVLVGTVLGLIILMPLIILSSPIWFPAFTVLFIVIVGFFSLCVFGIIVVLAVFSLMYRYFRGPSYSDQTVWTTHNTARRDMLKYGREYVWY</sequence>
<protein>
    <submittedName>
        <fullName evidence="10">Putative oleosin</fullName>
    </submittedName>
</protein>
<dbReference type="Proteomes" id="UP000447434">
    <property type="component" value="Chromosome 23"/>
</dbReference>
<keyword evidence="11" id="KW-1185">Reference proteome</keyword>
<keyword evidence="7 9" id="KW-1133">Transmembrane helix</keyword>
<evidence type="ECO:0000256" key="5">
    <source>
        <dbReference type="ARBA" id="ARBA00022677"/>
    </source>
</evidence>
<dbReference type="InterPro" id="IPR000136">
    <property type="entry name" value="Oleosin"/>
</dbReference>
<keyword evidence="5" id="KW-0551">Lipid droplet</keyword>
<keyword evidence="8 9" id="KW-0472">Membrane</keyword>
<evidence type="ECO:0000256" key="3">
    <source>
        <dbReference type="ARBA" id="ARBA00004502"/>
    </source>
</evidence>
<proteinExistence type="inferred from homology"/>